<protein>
    <submittedName>
        <fullName evidence="1">Methyltransf-25 domain-containing protein</fullName>
    </submittedName>
</protein>
<gene>
    <name evidence="1" type="ORF">NCS57_00395900</name>
</gene>
<evidence type="ECO:0000313" key="2">
    <source>
        <dbReference type="Proteomes" id="UP001065298"/>
    </source>
</evidence>
<comment type="caution">
    <text evidence="1">The sequence shown here is derived from an EMBL/GenBank/DDBJ whole genome shotgun (WGS) entry which is preliminary data.</text>
</comment>
<reference evidence="1" key="1">
    <citation type="submission" date="2022-06" db="EMBL/GenBank/DDBJ databases">
        <title>Fusarium solani species complex genomes reveal bases of compartmentalisation and animal pathogenesis.</title>
        <authorList>
            <person name="Tsai I.J."/>
        </authorList>
    </citation>
    <scope>NUCLEOTIDE SEQUENCE</scope>
    <source>
        <strain evidence="1">Fu6.1</strain>
    </source>
</reference>
<evidence type="ECO:0000313" key="1">
    <source>
        <dbReference type="EMBL" id="KAI8674964.1"/>
    </source>
</evidence>
<keyword evidence="2" id="KW-1185">Reference proteome</keyword>
<proteinExistence type="predicted"/>
<accession>A0ACC0R503</accession>
<organism evidence="1 2">
    <name type="scientific">Fusarium keratoplasticum</name>
    <dbReference type="NCBI Taxonomy" id="1328300"/>
    <lineage>
        <taxon>Eukaryota</taxon>
        <taxon>Fungi</taxon>
        <taxon>Dikarya</taxon>
        <taxon>Ascomycota</taxon>
        <taxon>Pezizomycotina</taxon>
        <taxon>Sordariomycetes</taxon>
        <taxon>Hypocreomycetidae</taxon>
        <taxon>Hypocreales</taxon>
        <taxon>Nectriaceae</taxon>
        <taxon>Fusarium</taxon>
        <taxon>Fusarium solani species complex</taxon>
    </lineage>
</organism>
<dbReference type="Proteomes" id="UP001065298">
    <property type="component" value="Chromosome 3"/>
</dbReference>
<sequence length="241" mass="26457">MGLNHQPNSLCLHNYPAFSIDYLVTPFHIIMSSQLYFPRIYSLTSVDHTRSVYDEWAKTYNEELNQKNQDYIAPATAAALVPQVLGTATIDKDIEILDAGCGTGLVGSFLARLGAKKVDGVDLSPGMLEEARLTEAYRNLDVTDLSRPLSARDDSYDVVTCIGTLTQSHVGPEAISEFVRVVRPGGHIVATVISEIWESGGYEGHVKNLADQAKIKVLSTEVRDYRRGAGAKARYLVLQVV</sequence>
<name>A0ACC0R503_9HYPO</name>
<dbReference type="EMBL" id="CM046505">
    <property type="protein sequence ID" value="KAI8674964.1"/>
    <property type="molecule type" value="Genomic_DNA"/>
</dbReference>